<comment type="caution">
    <text evidence="1">The sequence shown here is derived from an EMBL/GenBank/DDBJ whole genome shotgun (WGS) entry which is preliminary data.</text>
</comment>
<dbReference type="SUPFAM" id="SSF51569">
    <property type="entry name" value="Aldolase"/>
    <property type="match status" value="1"/>
</dbReference>
<name>A0A2M8Q7I2_9CHLR</name>
<dbReference type="Proteomes" id="UP000230790">
    <property type="component" value="Unassembled WGS sequence"/>
</dbReference>
<dbReference type="EMBL" id="PGTN01000801">
    <property type="protein sequence ID" value="PJF45740.1"/>
    <property type="molecule type" value="Genomic_DNA"/>
</dbReference>
<gene>
    <name evidence="1" type="ORF">CUN48_17355</name>
</gene>
<dbReference type="InterPro" id="IPR013785">
    <property type="entry name" value="Aldolase_TIM"/>
</dbReference>
<accession>A0A2M8Q7I2</accession>
<proteinExistence type="predicted"/>
<sequence length="40" mass="4364">MQRIFRNDGRTLIVAMDHGLIDGPCPGLERPAETIAKVTA</sequence>
<organism evidence="1 2">
    <name type="scientific">Candidatus Thermofonsia Clade 3 bacterium</name>
    <dbReference type="NCBI Taxonomy" id="2364212"/>
    <lineage>
        <taxon>Bacteria</taxon>
        <taxon>Bacillati</taxon>
        <taxon>Chloroflexota</taxon>
        <taxon>Candidatus Thermofontia</taxon>
        <taxon>Candidatus Thermofonsia Clade 3</taxon>
    </lineage>
</organism>
<evidence type="ECO:0000313" key="2">
    <source>
        <dbReference type="Proteomes" id="UP000230790"/>
    </source>
</evidence>
<dbReference type="Gene3D" id="3.20.20.70">
    <property type="entry name" value="Aldolase class I"/>
    <property type="match status" value="1"/>
</dbReference>
<dbReference type="AlphaFoldDB" id="A0A2M8Q7I2"/>
<reference evidence="1 2" key="1">
    <citation type="submission" date="2017-11" db="EMBL/GenBank/DDBJ databases">
        <title>Evolution of Phototrophy in the Chloroflexi Phylum Driven by Horizontal Gene Transfer.</title>
        <authorList>
            <person name="Ward L.M."/>
            <person name="Hemp J."/>
            <person name="Shih P.M."/>
            <person name="Mcglynn S.E."/>
            <person name="Fischer W."/>
        </authorList>
    </citation>
    <scope>NUCLEOTIDE SEQUENCE [LARGE SCALE GENOMIC DNA]</scope>
    <source>
        <strain evidence="1">JP3_7</strain>
    </source>
</reference>
<feature type="non-terminal residue" evidence="1">
    <location>
        <position position="40"/>
    </location>
</feature>
<evidence type="ECO:0000313" key="1">
    <source>
        <dbReference type="EMBL" id="PJF45740.1"/>
    </source>
</evidence>
<protein>
    <submittedName>
        <fullName evidence="1">Deoxyribose-phosphate aldolase</fullName>
    </submittedName>
</protein>